<dbReference type="AlphaFoldDB" id="X1QB50"/>
<gene>
    <name evidence="1" type="ORF">S06H3_63870</name>
</gene>
<dbReference type="EMBL" id="BARV01042485">
    <property type="protein sequence ID" value="GAI48270.1"/>
    <property type="molecule type" value="Genomic_DNA"/>
</dbReference>
<reference evidence="1" key="1">
    <citation type="journal article" date="2014" name="Front. Microbiol.">
        <title>High frequency of phylogenetically diverse reductive dehalogenase-homologous genes in deep subseafloor sedimentary metagenomes.</title>
        <authorList>
            <person name="Kawai M."/>
            <person name="Futagami T."/>
            <person name="Toyoda A."/>
            <person name="Takaki Y."/>
            <person name="Nishi S."/>
            <person name="Hori S."/>
            <person name="Arai W."/>
            <person name="Tsubouchi T."/>
            <person name="Morono Y."/>
            <person name="Uchiyama I."/>
            <person name="Ito T."/>
            <person name="Fujiyama A."/>
            <person name="Inagaki F."/>
            <person name="Takami H."/>
        </authorList>
    </citation>
    <scope>NUCLEOTIDE SEQUENCE</scope>
    <source>
        <strain evidence="1">Expedition CK06-06</strain>
    </source>
</reference>
<protein>
    <submittedName>
        <fullName evidence="1">Uncharacterized protein</fullName>
    </submittedName>
</protein>
<feature type="non-terminal residue" evidence="1">
    <location>
        <position position="1"/>
    </location>
</feature>
<comment type="caution">
    <text evidence="1">The sequence shown here is derived from an EMBL/GenBank/DDBJ whole genome shotgun (WGS) entry which is preliminary data.</text>
</comment>
<accession>X1QB50</accession>
<evidence type="ECO:0000313" key="1">
    <source>
        <dbReference type="EMBL" id="GAI48270.1"/>
    </source>
</evidence>
<sequence>CGTAELFKTLFRSRDWPDGWGIDMWLLIEAAMKDYYIAEVYLGTKVHTSRQDYLDDVVRLTKMAEQVSLTILKEAIKYKRIDNIKKARL</sequence>
<organism evidence="1">
    <name type="scientific">marine sediment metagenome</name>
    <dbReference type="NCBI Taxonomy" id="412755"/>
    <lineage>
        <taxon>unclassified sequences</taxon>
        <taxon>metagenomes</taxon>
        <taxon>ecological metagenomes</taxon>
    </lineage>
</organism>
<name>X1QB50_9ZZZZ</name>
<dbReference type="InterPro" id="IPR029044">
    <property type="entry name" value="Nucleotide-diphossugar_trans"/>
</dbReference>
<dbReference type="Gene3D" id="3.90.550.10">
    <property type="entry name" value="Spore Coat Polysaccharide Biosynthesis Protein SpsA, Chain A"/>
    <property type="match status" value="1"/>
</dbReference>
<proteinExistence type="predicted"/>